<comment type="caution">
    <text evidence="2">The sequence shown here is derived from an EMBL/GenBank/DDBJ whole genome shotgun (WGS) entry which is preliminary data.</text>
</comment>
<keyword evidence="3" id="KW-1185">Reference proteome</keyword>
<name>F0HB19_9BACT</name>
<dbReference type="CDD" id="cd00093">
    <property type="entry name" value="HTH_XRE"/>
    <property type="match status" value="1"/>
</dbReference>
<dbReference type="InterPro" id="IPR010982">
    <property type="entry name" value="Lambda_DNA-bd_dom_sf"/>
</dbReference>
<dbReference type="GO" id="GO:0003677">
    <property type="term" value="F:DNA binding"/>
    <property type="evidence" value="ECO:0007669"/>
    <property type="project" value="InterPro"/>
</dbReference>
<feature type="domain" description="HTH cro/C1-type" evidence="1">
    <location>
        <begin position="13"/>
        <end position="67"/>
    </location>
</feature>
<sequence length="72" mass="8329">MLNMSMNNYPNRLRVVMAEKNITNRWLAAQLGVTEMTVSRWSTNKMQPSVAQFINIAKILDVTLEDLVEPYK</sequence>
<protein>
    <submittedName>
        <fullName evidence="2">Toxin-antitoxin system, antitoxin component, Xre family</fullName>
    </submittedName>
</protein>
<accession>F0HB19</accession>
<reference evidence="2 3" key="1">
    <citation type="submission" date="2011-02" db="EMBL/GenBank/DDBJ databases">
        <authorList>
            <person name="Durkin A.S."/>
            <person name="Madupu R."/>
            <person name="Torralba M."/>
            <person name="Gillis M."/>
            <person name="Methe B."/>
            <person name="Sutton G."/>
            <person name="Nelson K.E."/>
        </authorList>
    </citation>
    <scope>NUCLEOTIDE SEQUENCE [LARGE SCALE GENOMIC DNA]</scope>
    <source>
        <strain evidence="2 3">CRIS 18C-A</strain>
    </source>
</reference>
<dbReference type="AlphaFoldDB" id="F0HB19"/>
<dbReference type="SUPFAM" id="SSF47413">
    <property type="entry name" value="lambda repressor-like DNA-binding domains"/>
    <property type="match status" value="1"/>
</dbReference>
<dbReference type="Proteomes" id="UP000003155">
    <property type="component" value="Unassembled WGS sequence"/>
</dbReference>
<dbReference type="SMART" id="SM00530">
    <property type="entry name" value="HTH_XRE"/>
    <property type="match status" value="1"/>
</dbReference>
<dbReference type="InterPro" id="IPR001387">
    <property type="entry name" value="Cro/C1-type_HTH"/>
</dbReference>
<dbReference type="Gene3D" id="1.10.260.40">
    <property type="entry name" value="lambda repressor-like DNA-binding domains"/>
    <property type="match status" value="1"/>
</dbReference>
<gene>
    <name evidence="2" type="ORF">HMPREF9303_1027</name>
</gene>
<evidence type="ECO:0000259" key="1">
    <source>
        <dbReference type="PROSITE" id="PS50943"/>
    </source>
</evidence>
<dbReference type="Pfam" id="PF13443">
    <property type="entry name" value="HTH_26"/>
    <property type="match status" value="1"/>
</dbReference>
<evidence type="ECO:0000313" key="3">
    <source>
        <dbReference type="Proteomes" id="UP000003155"/>
    </source>
</evidence>
<organism evidence="2 3">
    <name type="scientific">Prevotella denticola CRIS 18C-A</name>
    <dbReference type="NCBI Taxonomy" id="944557"/>
    <lineage>
        <taxon>Bacteria</taxon>
        <taxon>Pseudomonadati</taxon>
        <taxon>Bacteroidota</taxon>
        <taxon>Bacteroidia</taxon>
        <taxon>Bacteroidales</taxon>
        <taxon>Prevotellaceae</taxon>
        <taxon>Prevotella</taxon>
    </lineage>
</organism>
<evidence type="ECO:0000313" key="2">
    <source>
        <dbReference type="EMBL" id="EGC84991.1"/>
    </source>
</evidence>
<dbReference type="REBASE" id="43150">
    <property type="entry name" value="C.Pde18CAORF1026P"/>
</dbReference>
<dbReference type="PROSITE" id="PS50943">
    <property type="entry name" value="HTH_CROC1"/>
    <property type="match status" value="1"/>
</dbReference>
<proteinExistence type="predicted"/>
<dbReference type="EMBL" id="AEXO01000120">
    <property type="protein sequence ID" value="EGC84991.1"/>
    <property type="molecule type" value="Genomic_DNA"/>
</dbReference>